<dbReference type="PANTHER" id="PTHR37829:SF3">
    <property type="entry name" value="PROTEIN JAYE-RELATED"/>
    <property type="match status" value="1"/>
</dbReference>
<organism evidence="3 4">
    <name type="scientific">Chitinophaga skermanii</name>
    <dbReference type="NCBI Taxonomy" id="331697"/>
    <lineage>
        <taxon>Bacteria</taxon>
        <taxon>Pseudomonadati</taxon>
        <taxon>Bacteroidota</taxon>
        <taxon>Chitinophagia</taxon>
        <taxon>Chitinophagales</taxon>
        <taxon>Chitinophagaceae</taxon>
        <taxon>Chitinophaga</taxon>
    </lineage>
</organism>
<feature type="domain" description="Baseplate J-like central" evidence="2">
    <location>
        <begin position="200"/>
        <end position="271"/>
    </location>
</feature>
<dbReference type="PANTHER" id="PTHR37829">
    <property type="entry name" value="PHAGE-LIKE ELEMENT PBSX PROTEIN XKDT"/>
    <property type="match status" value="1"/>
</dbReference>
<dbReference type="Proteomes" id="UP000249547">
    <property type="component" value="Unassembled WGS sequence"/>
</dbReference>
<evidence type="ECO:0000259" key="2">
    <source>
        <dbReference type="Pfam" id="PF26078"/>
    </source>
</evidence>
<accession>A0A327Q7V2</accession>
<name>A0A327Q7V2_9BACT</name>
<keyword evidence="4" id="KW-1185">Reference proteome</keyword>
<evidence type="ECO:0000259" key="1">
    <source>
        <dbReference type="Pfam" id="PF04865"/>
    </source>
</evidence>
<dbReference type="RefSeq" id="WP_111599594.1">
    <property type="nucleotide sequence ID" value="NZ_QLLL01000008.1"/>
</dbReference>
<dbReference type="InterPro" id="IPR058531">
    <property type="entry name" value="Baseplate_J_M"/>
</dbReference>
<gene>
    <name evidence="3" type="ORF">LX64_04186</name>
</gene>
<proteinExistence type="predicted"/>
<sequence>MPEYQILHENPNQIIDEIREHLQELYKRTLAPGDMEMLIINSFAYRELLLRIAINDAVRQNFIRYSRGAALDELVAYLNVSRLPASKAVCTLKFIAVTGHGGILIPAGTRVQSIDGKATFRTSKTVQLPKGETSILVDAISAMEGVEGNNYDVGNIAVILDPLPYISSATNVDITTGGGNMEDDEALRERFIISTAQFSVAGSKQSYQFYALGVSSTISDVSVSSPTPGTVVITPLLKGGLPPSIALINSIADVCSGEKVRPLTDNVIVEAPTILEYEINITLSIHQHAANTDLDIFVYNTLLQFVKANEDKLGVDILKNKILSLAMSDSGVYNAQIINPVVDIITPHNCYAKCIGISVTTTSIHG</sequence>
<dbReference type="AlphaFoldDB" id="A0A327Q7V2"/>
<dbReference type="InterPro" id="IPR014507">
    <property type="entry name" value="Baseplate_assembly_J_pred"/>
</dbReference>
<dbReference type="OrthoDB" id="9793802at2"/>
<dbReference type="Pfam" id="PF04865">
    <property type="entry name" value="Baseplate_J"/>
    <property type="match status" value="1"/>
</dbReference>
<protein>
    <submittedName>
        <fullName evidence="3">Phage-related baseplate assembly protein</fullName>
    </submittedName>
</protein>
<dbReference type="InterPro" id="IPR052399">
    <property type="entry name" value="Phage_Baseplate_Assmbl_Protein"/>
</dbReference>
<dbReference type="Pfam" id="PF26078">
    <property type="entry name" value="Baseplate_J_M"/>
    <property type="match status" value="1"/>
</dbReference>
<comment type="caution">
    <text evidence="3">The sequence shown here is derived from an EMBL/GenBank/DDBJ whole genome shotgun (WGS) entry which is preliminary data.</text>
</comment>
<dbReference type="PIRSF" id="PIRSF020481">
    <property type="entry name" value="BAP"/>
    <property type="match status" value="1"/>
</dbReference>
<dbReference type="InterPro" id="IPR006949">
    <property type="entry name" value="Barrel_Baseplate_J-like"/>
</dbReference>
<dbReference type="EMBL" id="QLLL01000008">
    <property type="protein sequence ID" value="RAJ00480.1"/>
    <property type="molecule type" value="Genomic_DNA"/>
</dbReference>
<evidence type="ECO:0000313" key="3">
    <source>
        <dbReference type="EMBL" id="RAJ00480.1"/>
    </source>
</evidence>
<evidence type="ECO:0000313" key="4">
    <source>
        <dbReference type="Proteomes" id="UP000249547"/>
    </source>
</evidence>
<feature type="domain" description="Baseplate protein J-like barrel" evidence="1">
    <location>
        <begin position="96"/>
        <end position="178"/>
    </location>
</feature>
<reference evidence="3 4" key="1">
    <citation type="submission" date="2018-06" db="EMBL/GenBank/DDBJ databases">
        <title>Genomic Encyclopedia of Archaeal and Bacterial Type Strains, Phase II (KMG-II): from individual species to whole genera.</title>
        <authorList>
            <person name="Goeker M."/>
        </authorList>
    </citation>
    <scope>NUCLEOTIDE SEQUENCE [LARGE SCALE GENOMIC DNA]</scope>
    <source>
        <strain evidence="3 4">DSM 23857</strain>
    </source>
</reference>